<dbReference type="PANTHER" id="PTHR11143">
    <property type="entry name" value="60S RIBOSOMAL PROTEIN L26 FAMILY MEMBER"/>
    <property type="match status" value="1"/>
</dbReference>
<dbReference type="GO" id="GO:0006412">
    <property type="term" value="P:translation"/>
    <property type="evidence" value="ECO:0007669"/>
    <property type="project" value="InterPro"/>
</dbReference>
<comment type="similarity">
    <text evidence="1">Belongs to the universal ribosomal protein uL24 family.</text>
</comment>
<dbReference type="HAMAP" id="MF_01326_A">
    <property type="entry name" value="Ribosomal_uL24_A"/>
    <property type="match status" value="1"/>
</dbReference>
<evidence type="ECO:0000259" key="4">
    <source>
        <dbReference type="SMART" id="SM00739"/>
    </source>
</evidence>
<evidence type="ECO:0000313" key="5">
    <source>
        <dbReference type="EMBL" id="PWN21677.1"/>
    </source>
</evidence>
<dbReference type="InterPro" id="IPR005824">
    <property type="entry name" value="KOW"/>
</dbReference>
<dbReference type="Pfam" id="PF16906">
    <property type="entry name" value="Ribosomal_L26"/>
    <property type="match status" value="1"/>
</dbReference>
<dbReference type="InterPro" id="IPR005825">
    <property type="entry name" value="Ribosomal_uL24_CS"/>
</dbReference>
<dbReference type="GO" id="GO:0015934">
    <property type="term" value="C:large ribosomal subunit"/>
    <property type="evidence" value="ECO:0007669"/>
    <property type="project" value="InterPro"/>
</dbReference>
<dbReference type="CDD" id="cd06089">
    <property type="entry name" value="KOW_RPL26"/>
    <property type="match status" value="1"/>
</dbReference>
<dbReference type="GeneID" id="37013773"/>
<dbReference type="SUPFAM" id="SSF50104">
    <property type="entry name" value="Translation proteins SH3-like domain"/>
    <property type="match status" value="1"/>
</dbReference>
<dbReference type="PROSITE" id="PS01108">
    <property type="entry name" value="RIBOSOMAL_L24"/>
    <property type="match status" value="1"/>
</dbReference>
<evidence type="ECO:0000256" key="2">
    <source>
        <dbReference type="ARBA" id="ARBA00022980"/>
    </source>
</evidence>
<dbReference type="SMART" id="SM00739">
    <property type="entry name" value="KOW"/>
    <property type="match status" value="1"/>
</dbReference>
<evidence type="ECO:0000256" key="1">
    <source>
        <dbReference type="ARBA" id="ARBA00010618"/>
    </source>
</evidence>
<dbReference type="GO" id="GO:0003723">
    <property type="term" value="F:RNA binding"/>
    <property type="evidence" value="ECO:0007669"/>
    <property type="project" value="InterPro"/>
</dbReference>
<proteinExistence type="inferred from homology"/>
<dbReference type="STRING" id="1684307.A0A316U8U6"/>
<dbReference type="NCBIfam" id="TIGR01080">
    <property type="entry name" value="rplX_A_E"/>
    <property type="match status" value="1"/>
</dbReference>
<feature type="domain" description="KOW" evidence="4">
    <location>
        <begin position="43"/>
        <end position="70"/>
    </location>
</feature>
<organism evidence="5 6">
    <name type="scientific">Pseudomicrostroma glucosiphilum</name>
    <dbReference type="NCBI Taxonomy" id="1684307"/>
    <lineage>
        <taxon>Eukaryota</taxon>
        <taxon>Fungi</taxon>
        <taxon>Dikarya</taxon>
        <taxon>Basidiomycota</taxon>
        <taxon>Ustilaginomycotina</taxon>
        <taxon>Exobasidiomycetes</taxon>
        <taxon>Microstromatales</taxon>
        <taxon>Microstromatales incertae sedis</taxon>
        <taxon>Pseudomicrostroma</taxon>
    </lineage>
</organism>
<dbReference type="AlphaFoldDB" id="A0A316U8U6"/>
<dbReference type="OrthoDB" id="1688503at2759"/>
<keyword evidence="3" id="KW-0687">Ribonucleoprotein</keyword>
<accession>A0A316U8U6</accession>
<dbReference type="InterPro" id="IPR005756">
    <property type="entry name" value="Ribosomal_uL24_euk/arc"/>
</dbReference>
<dbReference type="Gene3D" id="2.30.30.30">
    <property type="match status" value="1"/>
</dbReference>
<keyword evidence="2 5" id="KW-0689">Ribosomal protein</keyword>
<dbReference type="InterPro" id="IPR041988">
    <property type="entry name" value="Ribosomal_uL24_KOW"/>
</dbReference>
<sequence length="134" mass="15143">MVSSSRRTQRKIHFTAPSHLRRKIMSSSLSKPLREEHGIRSIPIHKDDEVLIVRGSHKGREGKVTQVYRKKWVVHVERVVREKTNGTSVPFPVHPSNVVITKMKMDKDRTNIISRKAAGKAKAAGKGDVEMKSA</sequence>
<protein>
    <submittedName>
        <fullName evidence="5">Ribosomal protein L24</fullName>
    </submittedName>
</protein>
<dbReference type="InterPro" id="IPR014722">
    <property type="entry name" value="Rib_uL2_dom2"/>
</dbReference>
<dbReference type="EMBL" id="KZ819324">
    <property type="protein sequence ID" value="PWN21677.1"/>
    <property type="molecule type" value="Genomic_DNA"/>
</dbReference>
<dbReference type="GO" id="GO:0003735">
    <property type="term" value="F:structural constituent of ribosome"/>
    <property type="evidence" value="ECO:0007669"/>
    <property type="project" value="InterPro"/>
</dbReference>
<evidence type="ECO:0000313" key="6">
    <source>
        <dbReference type="Proteomes" id="UP000245942"/>
    </source>
</evidence>
<dbReference type="Pfam" id="PF00467">
    <property type="entry name" value="KOW"/>
    <property type="match status" value="1"/>
</dbReference>
<dbReference type="RefSeq" id="XP_025348837.1">
    <property type="nucleotide sequence ID" value="XM_025492039.1"/>
</dbReference>
<reference evidence="5 6" key="1">
    <citation type="journal article" date="2018" name="Mol. Biol. Evol.">
        <title>Broad Genomic Sampling Reveals a Smut Pathogenic Ancestry of the Fungal Clade Ustilaginomycotina.</title>
        <authorList>
            <person name="Kijpornyongpan T."/>
            <person name="Mondo S.J."/>
            <person name="Barry K."/>
            <person name="Sandor L."/>
            <person name="Lee J."/>
            <person name="Lipzen A."/>
            <person name="Pangilinan J."/>
            <person name="LaButti K."/>
            <person name="Hainaut M."/>
            <person name="Henrissat B."/>
            <person name="Grigoriev I.V."/>
            <person name="Spatafora J.W."/>
            <person name="Aime M.C."/>
        </authorList>
    </citation>
    <scope>NUCLEOTIDE SEQUENCE [LARGE SCALE GENOMIC DNA]</scope>
    <source>
        <strain evidence="5 6">MCA 4718</strain>
    </source>
</reference>
<evidence type="ECO:0000256" key="3">
    <source>
        <dbReference type="ARBA" id="ARBA00023274"/>
    </source>
</evidence>
<dbReference type="Proteomes" id="UP000245942">
    <property type="component" value="Unassembled WGS sequence"/>
</dbReference>
<gene>
    <name evidence="5" type="ORF">BCV69DRAFT_281612</name>
</gene>
<dbReference type="InterPro" id="IPR008991">
    <property type="entry name" value="Translation_prot_SH3-like_sf"/>
</dbReference>
<name>A0A316U8U6_9BASI</name>
<dbReference type="FunFam" id="2.30.30.30:FF:000009">
    <property type="entry name" value="60S ribosomal protein L26"/>
    <property type="match status" value="1"/>
</dbReference>
<keyword evidence="6" id="KW-1185">Reference proteome</keyword>